<dbReference type="Proteomes" id="UP001225134">
    <property type="component" value="Unassembled WGS sequence"/>
</dbReference>
<dbReference type="RefSeq" id="WP_285152360.1">
    <property type="nucleotide sequence ID" value="NZ_JASSPP010000001.1"/>
</dbReference>
<gene>
    <name evidence="2" type="ORF">QQA45_00040</name>
</gene>
<dbReference type="Pfam" id="PF06114">
    <property type="entry name" value="Peptidase_M78"/>
    <property type="match status" value="1"/>
</dbReference>
<comment type="caution">
    <text evidence="2">The sequence shown here is derived from an EMBL/GenBank/DDBJ whole genome shotgun (WGS) entry which is preliminary data.</text>
</comment>
<evidence type="ECO:0000313" key="2">
    <source>
        <dbReference type="EMBL" id="MDK9579924.1"/>
    </source>
</evidence>
<organism evidence="2 3">
    <name type="scientific">Sneathia sanguinegens</name>
    <dbReference type="NCBI Taxonomy" id="40543"/>
    <lineage>
        <taxon>Bacteria</taxon>
        <taxon>Fusobacteriati</taxon>
        <taxon>Fusobacteriota</taxon>
        <taxon>Fusobacteriia</taxon>
        <taxon>Fusobacteriales</taxon>
        <taxon>Leptotrichiaceae</taxon>
        <taxon>Sneathia</taxon>
    </lineage>
</organism>
<reference evidence="2 3" key="1">
    <citation type="submission" date="2023-06" db="EMBL/GenBank/DDBJ databases">
        <title>Antibody response to the Sneathia vaginalis cytopathogenic toxin A during pregnancy.</title>
        <authorList>
            <person name="Mccoy Z.T."/>
            <person name="Serrano M.G."/>
            <person name="Spaine K."/>
            <person name="Edwards D.J."/>
            <person name="Buck G.A."/>
            <person name="Jefferson K."/>
        </authorList>
    </citation>
    <scope>NUCLEOTIDE SEQUENCE [LARGE SCALE GENOMIC DNA]</scope>
    <source>
        <strain evidence="2 3">CCUG 42621</strain>
    </source>
</reference>
<proteinExistence type="predicted"/>
<evidence type="ECO:0000313" key="3">
    <source>
        <dbReference type="Proteomes" id="UP001225134"/>
    </source>
</evidence>
<protein>
    <submittedName>
        <fullName evidence="2">ImmA/IrrE family metallo-endopeptidase</fullName>
    </submittedName>
</protein>
<sequence length="134" mass="15966">MIEEVVRYSKKLKNEYSSIEELLDENDIILIEDEYINELEAYTIKIRNKDFIVINKKIQGLERNFIICHEIYHILKHDIDSRCFSRIRGNDRCEIEANIFSIFFLGIQNYISTNTKISKIINQTINTISSSYFF</sequence>
<keyword evidence="3" id="KW-1185">Reference proteome</keyword>
<accession>A0ABT7HIC7</accession>
<dbReference type="InterPro" id="IPR010359">
    <property type="entry name" value="IrrE_HExxH"/>
</dbReference>
<dbReference type="Gene3D" id="1.10.10.2910">
    <property type="match status" value="1"/>
</dbReference>
<name>A0ABT7HIC7_9FUSO</name>
<dbReference type="EMBL" id="JASSPP010000001">
    <property type="protein sequence ID" value="MDK9579924.1"/>
    <property type="molecule type" value="Genomic_DNA"/>
</dbReference>
<feature type="domain" description="IrrE N-terminal-like" evidence="1">
    <location>
        <begin position="49"/>
        <end position="104"/>
    </location>
</feature>
<evidence type="ECO:0000259" key="1">
    <source>
        <dbReference type="Pfam" id="PF06114"/>
    </source>
</evidence>